<name>A0A9P4Y7L7_CRYP1</name>
<reference evidence="2" key="1">
    <citation type="journal article" date="2020" name="Phytopathology">
        <title>Genome sequence of the chestnut blight fungus Cryphonectria parasitica EP155: A fundamental resource for an archetypical invasive plant pathogen.</title>
        <authorList>
            <person name="Crouch J.A."/>
            <person name="Dawe A."/>
            <person name="Aerts A."/>
            <person name="Barry K."/>
            <person name="Churchill A.C.L."/>
            <person name="Grimwood J."/>
            <person name="Hillman B."/>
            <person name="Milgroom M.G."/>
            <person name="Pangilinan J."/>
            <person name="Smith M."/>
            <person name="Salamov A."/>
            <person name="Schmutz J."/>
            <person name="Yadav J."/>
            <person name="Grigoriev I.V."/>
            <person name="Nuss D."/>
        </authorList>
    </citation>
    <scope>NUCLEOTIDE SEQUENCE</scope>
    <source>
        <strain evidence="2">EP155</strain>
    </source>
</reference>
<protein>
    <recommendedName>
        <fullName evidence="1">AB hydrolase-1 domain-containing protein</fullName>
    </recommendedName>
</protein>
<evidence type="ECO:0000313" key="2">
    <source>
        <dbReference type="EMBL" id="KAF3767924.1"/>
    </source>
</evidence>
<dbReference type="InterPro" id="IPR029058">
    <property type="entry name" value="AB_hydrolase_fold"/>
</dbReference>
<dbReference type="RefSeq" id="XP_040778885.1">
    <property type="nucleotide sequence ID" value="XM_040924145.1"/>
</dbReference>
<dbReference type="Pfam" id="PF12697">
    <property type="entry name" value="Abhydrolase_6"/>
    <property type="match status" value="1"/>
</dbReference>
<feature type="domain" description="AB hydrolase-1" evidence="1">
    <location>
        <begin position="99"/>
        <end position="277"/>
    </location>
</feature>
<dbReference type="InterPro" id="IPR000073">
    <property type="entry name" value="AB_hydrolase_1"/>
</dbReference>
<dbReference type="AlphaFoldDB" id="A0A9P4Y7L7"/>
<evidence type="ECO:0000313" key="3">
    <source>
        <dbReference type="Proteomes" id="UP000803844"/>
    </source>
</evidence>
<keyword evidence="3" id="KW-1185">Reference proteome</keyword>
<dbReference type="EMBL" id="MU032346">
    <property type="protein sequence ID" value="KAF3767924.1"/>
    <property type="molecule type" value="Genomic_DNA"/>
</dbReference>
<comment type="caution">
    <text evidence="2">The sequence shown here is derived from an EMBL/GenBank/DDBJ whole genome shotgun (WGS) entry which is preliminary data.</text>
</comment>
<dbReference type="OrthoDB" id="190201at2759"/>
<accession>A0A9P4Y7L7</accession>
<organism evidence="2 3">
    <name type="scientific">Cryphonectria parasitica (strain ATCC 38755 / EP155)</name>
    <dbReference type="NCBI Taxonomy" id="660469"/>
    <lineage>
        <taxon>Eukaryota</taxon>
        <taxon>Fungi</taxon>
        <taxon>Dikarya</taxon>
        <taxon>Ascomycota</taxon>
        <taxon>Pezizomycotina</taxon>
        <taxon>Sordariomycetes</taxon>
        <taxon>Sordariomycetidae</taxon>
        <taxon>Diaporthales</taxon>
        <taxon>Cryphonectriaceae</taxon>
        <taxon>Cryphonectria-Endothia species complex</taxon>
        <taxon>Cryphonectria</taxon>
    </lineage>
</organism>
<evidence type="ECO:0000259" key="1">
    <source>
        <dbReference type="Pfam" id="PF12697"/>
    </source>
</evidence>
<gene>
    <name evidence="2" type="ORF">M406DRAFT_40675</name>
</gene>
<dbReference type="Gene3D" id="3.40.50.1820">
    <property type="entry name" value="alpha/beta hydrolase"/>
    <property type="match status" value="1"/>
</dbReference>
<dbReference type="SUPFAM" id="SSF53474">
    <property type="entry name" value="alpha/beta-Hydrolases"/>
    <property type="match status" value="1"/>
</dbReference>
<sequence>MLLSRVSAAQASVRSTAKECITLEVPIPVSATNYYIDLPRIDNNIDAVDCVWNLTTWSHGADTTRITGPHPVNGTFTINAQLCVPPQGKKLEILQLATHGIGFDMRYWDVQMNPEEYSYVNSALSYGYSILTYDRLGTGKSSKPDAYDVLQAGVEIEIVRGLTELVRAGKLISSSKIVNTTGNGTTALDDYTPSKVVHVGHSYGSFMTSGLLSNYGNLSDGAILTGFLISPHLLKEVTPATFGFEFAPESDPARFADFLSGYVVQKTESNIQQIFLKKGSFEPEMLSYAEEIKQPAVVAELVSGAQVLAQPAVNFSGPLQIFVGEFDYPNCDGDCNGVWSIQNISAVYPAASNISVYLQPGTGHGLTMSTNATAGYEVMFSYLDSHGL</sequence>
<proteinExistence type="predicted"/>
<dbReference type="Proteomes" id="UP000803844">
    <property type="component" value="Unassembled WGS sequence"/>
</dbReference>
<dbReference type="GeneID" id="63841274"/>